<comment type="caution">
    <text evidence="2">The sequence shown here is derived from an EMBL/GenBank/DDBJ whole genome shotgun (WGS) entry which is preliminary data.</text>
</comment>
<gene>
    <name evidence="2" type="ORF">GCM10010218_63380</name>
</gene>
<evidence type="ECO:0000313" key="2">
    <source>
        <dbReference type="EMBL" id="GHF73504.1"/>
    </source>
</evidence>
<protein>
    <submittedName>
        <fullName evidence="2">Uncharacterized protein</fullName>
    </submittedName>
</protein>
<dbReference type="RefSeq" id="WP_190133231.1">
    <property type="nucleotide sequence ID" value="NZ_BNBD01000024.1"/>
</dbReference>
<dbReference type="AlphaFoldDB" id="A0A919EGA8"/>
<evidence type="ECO:0000313" key="3">
    <source>
        <dbReference type="Proteomes" id="UP000638313"/>
    </source>
</evidence>
<feature type="compositionally biased region" description="Polar residues" evidence="1">
    <location>
        <begin position="1"/>
        <end position="12"/>
    </location>
</feature>
<accession>A0A919EGA8</accession>
<sequence>MTTTARNTSVRNTGTRTGGPGRGAPPRRTDTRRPTGRGGPAGPHALAALRHERERAEQRRNQLHYWFAERLLLTLSGQRPVHWMLGYALPAAYDQLAELAPGAPLRPLAAGRPVPYVERCDGFRPRPGVIEAFARISTGDRLRAMAFRLEHGTDRRWRCSAVELGADRRNPRNATGTEHRRAPSL</sequence>
<name>A0A919EGA8_9ACTN</name>
<dbReference type="Proteomes" id="UP000638313">
    <property type="component" value="Unassembled WGS sequence"/>
</dbReference>
<organism evidence="2 3">
    <name type="scientific">Streptomyces mashuensis</name>
    <dbReference type="NCBI Taxonomy" id="33904"/>
    <lineage>
        <taxon>Bacteria</taxon>
        <taxon>Bacillati</taxon>
        <taxon>Actinomycetota</taxon>
        <taxon>Actinomycetes</taxon>
        <taxon>Kitasatosporales</taxon>
        <taxon>Streptomycetaceae</taxon>
        <taxon>Streptomyces</taxon>
    </lineage>
</organism>
<keyword evidence="3" id="KW-1185">Reference proteome</keyword>
<proteinExistence type="predicted"/>
<reference evidence="2" key="2">
    <citation type="submission" date="2020-09" db="EMBL/GenBank/DDBJ databases">
        <authorList>
            <person name="Sun Q."/>
            <person name="Ohkuma M."/>
        </authorList>
    </citation>
    <scope>NUCLEOTIDE SEQUENCE</scope>
    <source>
        <strain evidence="2">JCM 4059</strain>
    </source>
</reference>
<reference evidence="2" key="1">
    <citation type="journal article" date="2014" name="Int. J. Syst. Evol. Microbiol.">
        <title>Complete genome sequence of Corynebacterium casei LMG S-19264T (=DSM 44701T), isolated from a smear-ripened cheese.</title>
        <authorList>
            <consortium name="US DOE Joint Genome Institute (JGI-PGF)"/>
            <person name="Walter F."/>
            <person name="Albersmeier A."/>
            <person name="Kalinowski J."/>
            <person name="Ruckert C."/>
        </authorList>
    </citation>
    <scope>NUCLEOTIDE SEQUENCE</scope>
    <source>
        <strain evidence="2">JCM 4059</strain>
    </source>
</reference>
<dbReference type="InterPro" id="IPR045596">
    <property type="entry name" value="DUF6459"/>
</dbReference>
<dbReference type="Pfam" id="PF20060">
    <property type="entry name" value="DUF6459"/>
    <property type="match status" value="1"/>
</dbReference>
<dbReference type="EMBL" id="BNBD01000024">
    <property type="protein sequence ID" value="GHF73504.1"/>
    <property type="molecule type" value="Genomic_DNA"/>
</dbReference>
<feature type="region of interest" description="Disordered" evidence="1">
    <location>
        <begin position="1"/>
        <end position="44"/>
    </location>
</feature>
<evidence type="ECO:0000256" key="1">
    <source>
        <dbReference type="SAM" id="MobiDB-lite"/>
    </source>
</evidence>